<dbReference type="Gene3D" id="2.120.10.30">
    <property type="entry name" value="TolB, C-terminal domain"/>
    <property type="match status" value="1"/>
</dbReference>
<dbReference type="GO" id="GO:0006508">
    <property type="term" value="P:proteolysis"/>
    <property type="evidence" value="ECO:0007669"/>
    <property type="project" value="InterPro"/>
</dbReference>
<sequence>MKKYLLLLLLGGLSPALFAQKKAKKSASPPPPTVVKKPLTHDVYDFWKDIPERVISNNGQWFGYALNPQEGDGKVVFHNLTTHQADSIARGEGLKLSTDSEFAVFKIKPQLEATKAARRAKKKKDELPKDSLGIYALASKKLVKFPTVQSFKLPEKGSDWVAYLGESPKVKPDTTKKAPSKRPKRESDENGYRLVVRQLKSGTEKIFPFVTEYEVAKNGKRLAFASTGADSTKTGVYVFEPATNQLTLIHTGVPKHKFKKLSFDENGDQLAFVADLDTNSKVQIRLPKLFHWKSGDATATRLADETTQPAAQGWLISSEYTPKFSKDGAKLFFGTNPKPIVQDTTLLNEEIVNVEVWHWQDTKLQTQQKVSLERDRKKSYLAMVNLIDKKLVQLGSELIPEAELINEGNSDFIVGHSDIRYSNQHWDWNPKEDAYLISTRDGSKTLLKEKIQGNARVSPEGKYLYWFSNPDTAWFAHDIAANKTIQLTNNKAVKFADEEDDHPDFPNPYGIAGWTKGDQSLLIYDRFDIWQIDPLNPSNAKKLTNGRGSKQSHRYVRLDAEERNVDLSKPMLLSTVNETTKQSGFAQLSPTLQVTKLYEGDFSVGNLVLKAKNADRYLFTKQTFKEYPDWYATDGSFKSITQVTNANPQQSNYLWGSVEIVNWRAGDGTPLQGLLYKPENFDSTKKYPMMTYFYEKNADNLHTHYAPRPIRSYINFSYFVSNGYLVFVPDIVYKTGYPGQSAYNCIVPGVLSMIDKGFVDKDKIGISGHSWGGYQTAYLVTQTNLFKAAEAGAPVANMTSAYGGIRWDTGLSRQAQYERTQTRIGGTLWEKPMQYLENSPLFHAPKIQTPVLMMHNDDDGAVPWYQGIEFYMALKRLDKPVWMLNYNGEKHGLTKRQNMKDFAVRLYQYFDHYLKDAPAPSWMAEGLPLVEKGINQHLAPAKVSGGSQLGGGSEK</sequence>
<dbReference type="EMBL" id="CP030850">
    <property type="protein sequence ID" value="AXE18737.1"/>
    <property type="molecule type" value="Genomic_DNA"/>
</dbReference>
<evidence type="ECO:0000256" key="1">
    <source>
        <dbReference type="ARBA" id="ARBA00022801"/>
    </source>
</evidence>
<dbReference type="KEGG" id="run:DR864_13745"/>
<dbReference type="AlphaFoldDB" id="A0A344TJB6"/>
<dbReference type="PANTHER" id="PTHR42776:SF4">
    <property type="entry name" value="ACYLAMINO-ACID-RELEASING ENZYME"/>
    <property type="match status" value="1"/>
</dbReference>
<feature type="domain" description="Peptidase S9 prolyl oligopeptidase catalytic" evidence="4">
    <location>
        <begin position="740"/>
        <end position="916"/>
    </location>
</feature>
<keyword evidence="1" id="KW-0378">Hydrolase</keyword>
<reference evidence="5 6" key="1">
    <citation type="submission" date="2018-07" db="EMBL/GenBank/DDBJ databases">
        <title>Genome sequencing of Runella.</title>
        <authorList>
            <person name="Baek M.-G."/>
            <person name="Yi H."/>
        </authorList>
    </citation>
    <scope>NUCLEOTIDE SEQUENCE [LARGE SCALE GENOMIC DNA]</scope>
    <source>
        <strain evidence="5 6">HYN0085</strain>
    </source>
</reference>
<keyword evidence="3" id="KW-0732">Signal</keyword>
<dbReference type="SUPFAM" id="SSF53474">
    <property type="entry name" value="alpha/beta-Hydrolases"/>
    <property type="match status" value="1"/>
</dbReference>
<dbReference type="RefSeq" id="WP_114067519.1">
    <property type="nucleotide sequence ID" value="NZ_CP030850.1"/>
</dbReference>
<evidence type="ECO:0000259" key="4">
    <source>
        <dbReference type="Pfam" id="PF00326"/>
    </source>
</evidence>
<feature type="signal peptide" evidence="3">
    <location>
        <begin position="1"/>
        <end position="19"/>
    </location>
</feature>
<protein>
    <submittedName>
        <fullName evidence="5">S9 family peptidase</fullName>
    </submittedName>
</protein>
<dbReference type="OrthoDB" id="9812921at2"/>
<feature type="chain" id="PRO_5016557949" evidence="3">
    <location>
        <begin position="20"/>
        <end position="955"/>
    </location>
</feature>
<dbReference type="InterPro" id="IPR029058">
    <property type="entry name" value="AB_hydrolase_fold"/>
</dbReference>
<dbReference type="InterPro" id="IPR001375">
    <property type="entry name" value="Peptidase_S9_cat"/>
</dbReference>
<dbReference type="SUPFAM" id="SSF82171">
    <property type="entry name" value="DPP6 N-terminal domain-like"/>
    <property type="match status" value="1"/>
</dbReference>
<dbReference type="Pfam" id="PF00326">
    <property type="entry name" value="Peptidase_S9"/>
    <property type="match status" value="1"/>
</dbReference>
<organism evidence="5 6">
    <name type="scientific">Runella rosea</name>
    <dbReference type="NCBI Taxonomy" id="2259595"/>
    <lineage>
        <taxon>Bacteria</taxon>
        <taxon>Pseudomonadati</taxon>
        <taxon>Bacteroidota</taxon>
        <taxon>Cytophagia</taxon>
        <taxon>Cytophagales</taxon>
        <taxon>Spirosomataceae</taxon>
        <taxon>Runella</taxon>
    </lineage>
</organism>
<evidence type="ECO:0000313" key="5">
    <source>
        <dbReference type="EMBL" id="AXE18737.1"/>
    </source>
</evidence>
<gene>
    <name evidence="5" type="ORF">DR864_13745</name>
</gene>
<feature type="region of interest" description="Disordered" evidence="2">
    <location>
        <begin position="170"/>
        <end position="189"/>
    </location>
</feature>
<dbReference type="InterPro" id="IPR011042">
    <property type="entry name" value="6-blade_b-propeller_TolB-like"/>
</dbReference>
<name>A0A344TJB6_9BACT</name>
<keyword evidence="6" id="KW-1185">Reference proteome</keyword>
<dbReference type="PANTHER" id="PTHR42776">
    <property type="entry name" value="SERINE PEPTIDASE S9 FAMILY MEMBER"/>
    <property type="match status" value="1"/>
</dbReference>
<evidence type="ECO:0000256" key="2">
    <source>
        <dbReference type="SAM" id="MobiDB-lite"/>
    </source>
</evidence>
<evidence type="ECO:0000313" key="6">
    <source>
        <dbReference type="Proteomes" id="UP000251993"/>
    </source>
</evidence>
<evidence type="ECO:0000256" key="3">
    <source>
        <dbReference type="SAM" id="SignalP"/>
    </source>
</evidence>
<dbReference type="Gene3D" id="3.40.50.1820">
    <property type="entry name" value="alpha/beta hydrolase"/>
    <property type="match status" value="1"/>
</dbReference>
<proteinExistence type="predicted"/>
<accession>A0A344TJB6</accession>
<dbReference type="GO" id="GO:0004252">
    <property type="term" value="F:serine-type endopeptidase activity"/>
    <property type="evidence" value="ECO:0007669"/>
    <property type="project" value="TreeGrafter"/>
</dbReference>
<dbReference type="Proteomes" id="UP000251993">
    <property type="component" value="Chromosome"/>
</dbReference>